<comment type="caution">
    <text evidence="2">The sequence shown here is derived from an EMBL/GenBank/DDBJ whole genome shotgun (WGS) entry which is preliminary data.</text>
</comment>
<gene>
    <name evidence="2" type="ORF">GCM10022291_07810</name>
</gene>
<proteinExistence type="predicted"/>
<feature type="region of interest" description="Disordered" evidence="1">
    <location>
        <begin position="75"/>
        <end position="98"/>
    </location>
</feature>
<dbReference type="EMBL" id="BAABCA010000002">
    <property type="protein sequence ID" value="GAA4232625.1"/>
    <property type="molecule type" value="Genomic_DNA"/>
</dbReference>
<sequence>MKTKENNKKQDYKSDITKDDLQAIGKKGLRADSEADRLLLNRKEKVDFTGKDLDLPGITHKTKNISKIIADEENTLYGQGGESKENLEAPERANLNKS</sequence>
<accession>A0ABP8C308</accession>
<evidence type="ECO:0000256" key="1">
    <source>
        <dbReference type="SAM" id="MobiDB-lite"/>
    </source>
</evidence>
<feature type="compositionally biased region" description="Basic and acidic residues" evidence="1">
    <location>
        <begin position="82"/>
        <end position="91"/>
    </location>
</feature>
<evidence type="ECO:0000313" key="2">
    <source>
        <dbReference type="EMBL" id="GAA4232625.1"/>
    </source>
</evidence>
<organism evidence="2 3">
    <name type="scientific">Postechiella marina</name>
    <dbReference type="NCBI Taxonomy" id="943941"/>
    <lineage>
        <taxon>Bacteria</taxon>
        <taxon>Pseudomonadati</taxon>
        <taxon>Bacteroidota</taxon>
        <taxon>Flavobacteriia</taxon>
        <taxon>Flavobacteriales</taxon>
        <taxon>Flavobacteriaceae</taxon>
        <taxon>Postechiella</taxon>
    </lineage>
</organism>
<dbReference type="RefSeq" id="WP_344786774.1">
    <property type="nucleotide sequence ID" value="NZ_BAABCA010000002.1"/>
</dbReference>
<reference evidence="3" key="1">
    <citation type="journal article" date="2019" name="Int. J. Syst. Evol. Microbiol.">
        <title>The Global Catalogue of Microorganisms (GCM) 10K type strain sequencing project: providing services to taxonomists for standard genome sequencing and annotation.</title>
        <authorList>
            <consortium name="The Broad Institute Genomics Platform"/>
            <consortium name="The Broad Institute Genome Sequencing Center for Infectious Disease"/>
            <person name="Wu L."/>
            <person name="Ma J."/>
        </authorList>
    </citation>
    <scope>NUCLEOTIDE SEQUENCE [LARGE SCALE GENOMIC DNA]</scope>
    <source>
        <strain evidence="3">JCM 17630</strain>
    </source>
</reference>
<keyword evidence="3" id="KW-1185">Reference proteome</keyword>
<dbReference type="Proteomes" id="UP001501496">
    <property type="component" value="Unassembled WGS sequence"/>
</dbReference>
<name>A0ABP8C308_9FLAO</name>
<evidence type="ECO:0000313" key="3">
    <source>
        <dbReference type="Proteomes" id="UP001501496"/>
    </source>
</evidence>
<protein>
    <submittedName>
        <fullName evidence="2">Uncharacterized protein</fullName>
    </submittedName>
</protein>